<feature type="coiled-coil region" evidence="1">
    <location>
        <begin position="570"/>
        <end position="604"/>
    </location>
</feature>
<dbReference type="OrthoDB" id="689590at2759"/>
<accession>A0A2Z7CMY0</accession>
<keyword evidence="4" id="KW-1185">Reference proteome</keyword>
<dbReference type="Proteomes" id="UP000250235">
    <property type="component" value="Unassembled WGS sequence"/>
</dbReference>
<protein>
    <submittedName>
        <fullName evidence="3">Cingulin-like protein 1</fullName>
    </submittedName>
</protein>
<feature type="coiled-coil region" evidence="1">
    <location>
        <begin position="175"/>
        <end position="398"/>
    </location>
</feature>
<reference evidence="3 4" key="1">
    <citation type="journal article" date="2015" name="Proc. Natl. Acad. Sci. U.S.A.">
        <title>The resurrection genome of Boea hygrometrica: A blueprint for survival of dehydration.</title>
        <authorList>
            <person name="Xiao L."/>
            <person name="Yang G."/>
            <person name="Zhang L."/>
            <person name="Yang X."/>
            <person name="Zhao S."/>
            <person name="Ji Z."/>
            <person name="Zhou Q."/>
            <person name="Hu M."/>
            <person name="Wang Y."/>
            <person name="Chen M."/>
            <person name="Xu Y."/>
            <person name="Jin H."/>
            <person name="Xiao X."/>
            <person name="Hu G."/>
            <person name="Bao F."/>
            <person name="Hu Y."/>
            <person name="Wan P."/>
            <person name="Li L."/>
            <person name="Deng X."/>
            <person name="Kuang T."/>
            <person name="Xiang C."/>
            <person name="Zhu J.K."/>
            <person name="Oliver M.J."/>
            <person name="He Y."/>
        </authorList>
    </citation>
    <scope>NUCLEOTIDE SEQUENCE [LARGE SCALE GENOMIC DNA]</scope>
    <source>
        <strain evidence="4">cv. XS01</strain>
    </source>
</reference>
<dbReference type="EMBL" id="KQ995736">
    <property type="protein sequence ID" value="KZV45964.1"/>
    <property type="molecule type" value="Genomic_DNA"/>
</dbReference>
<evidence type="ECO:0000256" key="1">
    <source>
        <dbReference type="SAM" id="Coils"/>
    </source>
</evidence>
<feature type="coiled-coil region" evidence="1">
    <location>
        <begin position="105"/>
        <end position="139"/>
    </location>
</feature>
<evidence type="ECO:0000256" key="2">
    <source>
        <dbReference type="SAM" id="MobiDB-lite"/>
    </source>
</evidence>
<gene>
    <name evidence="3" type="ORF">F511_10654</name>
</gene>
<sequence>MARKKVSKSHQQNPTLNQEHEDLVVSATMDSDASEKFENLKSLNQMLLKEAFERRQQVESLLQVKESLESELARSDSERELMRFELREMAEMFDLEKIVVAAFAAEQLAQKYELIEGKMKGLERETMELKEVIDEKETEIGSLYGKLTEAEAALGSEREVSSRVRSDRDEMKGKLDARIEECEGLIDRIVELEERKRELEVEMESLQVGYDGVLAKNKELEKKIEVLVTEKDLTKKNLSESNLLFEKLKKELQAVIKEKEGIEEEKYTEMVKTSQLEDHVRRLNEMVESLREEKEALCANVAELEMKCVKSEEKQNEMGRKIEKLLEEQKLGEKRFECLIGEKDAIERDLGDALKQLDDTREKIEDLVKENTVLVEAKDRLDIEISAFNNQVEELKVILLESEKSSGEKVEKITSIESQVVVYRDALERAAVERDEIKKCWDQEKQLAITLVGRISEMEKKVEENLKTARDEEAKLAALYADKIELENQCRILQEEITSLQNTLNAAQCELESVRGQVELAGANSELALNLLKETVVFCSKGGEKEAGNGDLHGGKLRNDKGTDAYVMELERIKNAFNSNETKMENLNMQLEFLQNSVATVQKKKSFWTMLSSATTVLAAVSLAYVARGH</sequence>
<name>A0A2Z7CMY0_9LAMI</name>
<proteinExistence type="predicted"/>
<keyword evidence="1" id="KW-0175">Coiled coil</keyword>
<feature type="region of interest" description="Disordered" evidence="2">
    <location>
        <begin position="1"/>
        <end position="22"/>
    </location>
</feature>
<organism evidence="3 4">
    <name type="scientific">Dorcoceras hygrometricum</name>
    <dbReference type="NCBI Taxonomy" id="472368"/>
    <lineage>
        <taxon>Eukaryota</taxon>
        <taxon>Viridiplantae</taxon>
        <taxon>Streptophyta</taxon>
        <taxon>Embryophyta</taxon>
        <taxon>Tracheophyta</taxon>
        <taxon>Spermatophyta</taxon>
        <taxon>Magnoliopsida</taxon>
        <taxon>eudicotyledons</taxon>
        <taxon>Gunneridae</taxon>
        <taxon>Pentapetalae</taxon>
        <taxon>asterids</taxon>
        <taxon>lamiids</taxon>
        <taxon>Lamiales</taxon>
        <taxon>Gesneriaceae</taxon>
        <taxon>Didymocarpoideae</taxon>
        <taxon>Trichosporeae</taxon>
        <taxon>Loxocarpinae</taxon>
        <taxon>Dorcoceras</taxon>
    </lineage>
</organism>
<evidence type="ECO:0000313" key="4">
    <source>
        <dbReference type="Proteomes" id="UP000250235"/>
    </source>
</evidence>
<evidence type="ECO:0000313" key="3">
    <source>
        <dbReference type="EMBL" id="KZV45964.1"/>
    </source>
</evidence>
<dbReference type="AlphaFoldDB" id="A0A2Z7CMY0"/>
<feature type="coiled-coil region" evidence="1">
    <location>
        <begin position="455"/>
        <end position="517"/>
    </location>
</feature>